<proteinExistence type="predicted"/>
<evidence type="ECO:0000313" key="1">
    <source>
        <dbReference type="EMBL" id="KAJ9090917.1"/>
    </source>
</evidence>
<sequence length="529" mass="54790">MAASLARHEGTCPSLSRGDSTSGARRPGIGSLPGSGPVYKKGKNGLKRGESEVSPTPSETPSKKRIRYSPSRSVGSVDTSYPLASTAASINGIDPASTGAGGGGSQSNHAATAGGGKEKDKTVGMIDSDDGRMWLENGRKETKKQMSKRLAEERRVQKREEMAERERIKAGVSTGQVTLTVPDLKIKKPSGGPKPIKEYEPDKHCGVPNDLGNPCVRKLDCKIHTVGDKRNVPGRTMSYDDCLRVYKGEPPRGPGDPSTGGGGATQGGGETKAGAAKKARRRGPGSGGDDASRRKFGFLGLTPSVGASGGDGSAAEQEEDWEAHPLAAMHEFAELLDCVRRENVLLEGLVRRRACDELRGRVMGGGGGGETDQQGRGKKPVVPPAMADGETVPPPRQPDSQVKLNSTTAAAGADKSVPTTTGQESTFGGFDFLDVPPPAAVAVPPSTKPAAGVPAQSSSSGEPGAKPTTTGGKHTATVPPSQMGATYGPNILARETFAGGATTGSWHLDRRRMVGAEKCFGDILAQLNG</sequence>
<keyword evidence="2" id="KW-1185">Reference proteome</keyword>
<comment type="caution">
    <text evidence="1">The sequence shown here is derived from an EMBL/GenBank/DDBJ whole genome shotgun (WGS) entry which is preliminary data.</text>
</comment>
<name>A0ACC2UX26_9TREE</name>
<organism evidence="1 2">
    <name type="scientific">Naganishia cerealis</name>
    <dbReference type="NCBI Taxonomy" id="610337"/>
    <lineage>
        <taxon>Eukaryota</taxon>
        <taxon>Fungi</taxon>
        <taxon>Dikarya</taxon>
        <taxon>Basidiomycota</taxon>
        <taxon>Agaricomycotina</taxon>
        <taxon>Tremellomycetes</taxon>
        <taxon>Filobasidiales</taxon>
        <taxon>Filobasidiaceae</taxon>
        <taxon>Naganishia</taxon>
    </lineage>
</organism>
<dbReference type="EMBL" id="JASBWR010000159">
    <property type="protein sequence ID" value="KAJ9090917.1"/>
    <property type="molecule type" value="Genomic_DNA"/>
</dbReference>
<accession>A0ACC2UX26</accession>
<dbReference type="Proteomes" id="UP001241377">
    <property type="component" value="Unassembled WGS sequence"/>
</dbReference>
<evidence type="ECO:0000313" key="2">
    <source>
        <dbReference type="Proteomes" id="UP001241377"/>
    </source>
</evidence>
<gene>
    <name evidence="1" type="ORF">QFC19_009343</name>
</gene>
<reference evidence="1" key="1">
    <citation type="submission" date="2023-04" db="EMBL/GenBank/DDBJ databases">
        <title>Draft Genome sequencing of Naganishia species isolated from polar environments using Oxford Nanopore Technology.</title>
        <authorList>
            <person name="Leo P."/>
            <person name="Venkateswaran K."/>
        </authorList>
    </citation>
    <scope>NUCLEOTIDE SEQUENCE</scope>
    <source>
        <strain evidence="1">MNA-CCFEE 5261</strain>
    </source>
</reference>
<protein>
    <submittedName>
        <fullName evidence="1">Uncharacterized protein</fullName>
    </submittedName>
</protein>